<evidence type="ECO:0000256" key="1">
    <source>
        <dbReference type="ARBA" id="ARBA00004141"/>
    </source>
</evidence>
<dbReference type="Proteomes" id="UP000799778">
    <property type="component" value="Unassembled WGS sequence"/>
</dbReference>
<evidence type="ECO:0000256" key="7">
    <source>
        <dbReference type="SAM" id="Phobius"/>
    </source>
</evidence>
<dbReference type="OrthoDB" id="5022096at2759"/>
<evidence type="ECO:0000256" key="6">
    <source>
        <dbReference type="SAM" id="MobiDB-lite"/>
    </source>
</evidence>
<feature type="transmembrane region" description="Helical" evidence="7">
    <location>
        <begin position="151"/>
        <end position="172"/>
    </location>
</feature>
<dbReference type="AlphaFoldDB" id="A0A6A5XCG8"/>
<feature type="transmembrane region" description="Helical" evidence="7">
    <location>
        <begin position="212"/>
        <end position="230"/>
    </location>
</feature>
<evidence type="ECO:0000256" key="5">
    <source>
        <dbReference type="ARBA" id="ARBA00038359"/>
    </source>
</evidence>
<feature type="transmembrane region" description="Helical" evidence="7">
    <location>
        <begin position="280"/>
        <end position="298"/>
    </location>
</feature>
<evidence type="ECO:0000313" key="9">
    <source>
        <dbReference type="EMBL" id="KAF2010668.1"/>
    </source>
</evidence>
<dbReference type="GO" id="GO:0016020">
    <property type="term" value="C:membrane"/>
    <property type="evidence" value="ECO:0007669"/>
    <property type="project" value="UniProtKB-SubCell"/>
</dbReference>
<comment type="subcellular location">
    <subcellularLocation>
        <location evidence="1">Membrane</location>
        <topology evidence="1">Multi-pass membrane protein</topology>
    </subcellularLocation>
</comment>
<feature type="transmembrane region" description="Helical" evidence="7">
    <location>
        <begin position="36"/>
        <end position="57"/>
    </location>
</feature>
<evidence type="ECO:0000256" key="2">
    <source>
        <dbReference type="ARBA" id="ARBA00022692"/>
    </source>
</evidence>
<keyword evidence="4 7" id="KW-0472">Membrane</keyword>
<accession>A0A6A5XCG8</accession>
<dbReference type="InterPro" id="IPR052337">
    <property type="entry name" value="SAT4-like"/>
</dbReference>
<gene>
    <name evidence="9" type="ORF">BU24DRAFT_427774</name>
</gene>
<organism evidence="9 10">
    <name type="scientific">Aaosphaeria arxii CBS 175.79</name>
    <dbReference type="NCBI Taxonomy" id="1450172"/>
    <lineage>
        <taxon>Eukaryota</taxon>
        <taxon>Fungi</taxon>
        <taxon>Dikarya</taxon>
        <taxon>Ascomycota</taxon>
        <taxon>Pezizomycotina</taxon>
        <taxon>Dothideomycetes</taxon>
        <taxon>Pleosporomycetidae</taxon>
        <taxon>Pleosporales</taxon>
        <taxon>Pleosporales incertae sedis</taxon>
        <taxon>Aaosphaeria</taxon>
    </lineage>
</organism>
<name>A0A6A5XCG8_9PLEO</name>
<dbReference type="GeneID" id="54286702"/>
<feature type="transmembrane region" description="Helical" evidence="7">
    <location>
        <begin position="69"/>
        <end position="95"/>
    </location>
</feature>
<dbReference type="RefSeq" id="XP_033379007.1">
    <property type="nucleotide sequence ID" value="XM_033529305.1"/>
</dbReference>
<feature type="domain" description="Rhodopsin" evidence="8">
    <location>
        <begin position="53"/>
        <end position="303"/>
    </location>
</feature>
<protein>
    <recommendedName>
        <fullName evidence="8">Rhodopsin domain-containing protein</fullName>
    </recommendedName>
</protein>
<feature type="transmembrane region" description="Helical" evidence="7">
    <location>
        <begin position="242"/>
        <end position="260"/>
    </location>
</feature>
<feature type="region of interest" description="Disordered" evidence="6">
    <location>
        <begin position="1"/>
        <end position="23"/>
    </location>
</feature>
<feature type="transmembrane region" description="Helical" evidence="7">
    <location>
        <begin position="115"/>
        <end position="139"/>
    </location>
</feature>
<dbReference type="PANTHER" id="PTHR33048:SF167">
    <property type="entry name" value="INTEGRAL MEMBRANE PROTEIN"/>
    <property type="match status" value="1"/>
</dbReference>
<proteinExistence type="inferred from homology"/>
<comment type="similarity">
    <text evidence="5">Belongs to the SAT4 family.</text>
</comment>
<evidence type="ECO:0000313" key="10">
    <source>
        <dbReference type="Proteomes" id="UP000799778"/>
    </source>
</evidence>
<sequence>MPAWTEGFEKHMKRQGPAPPPMPTPEEIAFTNAPAIIAQVTPFFAVAATVVLLRCYVRLFHLKVFGIDDYVMVFAMLLAAGTYACFIIECHYGLGKHFMVMLLMNPASYTMFAKVLYVHSILVMVAISAVKVSIAFFLVRLSTRAGLYTRFIYGVVGFIILMTIACMMTLIFQCFPVEAAWDSSLRPPPMGTGTAKCYNMTIFRNLGLMNSSFNIVTDVLFATLPIPLIWQLQLNRRTKISLVAVLSLGWFACAAGIIKAVQQWHVLEDPDWTVNDSFNIWNFIELTIGIIAASLPSLKPLFNWFLDGVRAITSGGRSKGSGYKMSGYKGANSLGYHKTEEVSNKSIALNSITTKGDTTPKSPYNVRITTNATGLADKEAWDMVRANSGSDESILPLQHPDAGAHGIVITRDVRIS</sequence>
<dbReference type="InterPro" id="IPR049326">
    <property type="entry name" value="Rhodopsin_dom_fungi"/>
</dbReference>
<dbReference type="EMBL" id="ML978076">
    <property type="protein sequence ID" value="KAF2010668.1"/>
    <property type="molecule type" value="Genomic_DNA"/>
</dbReference>
<dbReference type="PANTHER" id="PTHR33048">
    <property type="entry name" value="PTH11-LIKE INTEGRAL MEMBRANE PROTEIN (AFU_ORTHOLOGUE AFUA_5G11245)"/>
    <property type="match status" value="1"/>
</dbReference>
<dbReference type="Pfam" id="PF20684">
    <property type="entry name" value="Fung_rhodopsin"/>
    <property type="match status" value="1"/>
</dbReference>
<keyword evidence="3 7" id="KW-1133">Transmembrane helix</keyword>
<keyword evidence="10" id="KW-1185">Reference proteome</keyword>
<reference evidence="9" key="1">
    <citation type="journal article" date="2020" name="Stud. Mycol.">
        <title>101 Dothideomycetes genomes: a test case for predicting lifestyles and emergence of pathogens.</title>
        <authorList>
            <person name="Haridas S."/>
            <person name="Albert R."/>
            <person name="Binder M."/>
            <person name="Bloem J."/>
            <person name="Labutti K."/>
            <person name="Salamov A."/>
            <person name="Andreopoulos B."/>
            <person name="Baker S."/>
            <person name="Barry K."/>
            <person name="Bills G."/>
            <person name="Bluhm B."/>
            <person name="Cannon C."/>
            <person name="Castanera R."/>
            <person name="Culley D."/>
            <person name="Daum C."/>
            <person name="Ezra D."/>
            <person name="Gonzalez J."/>
            <person name="Henrissat B."/>
            <person name="Kuo A."/>
            <person name="Liang C."/>
            <person name="Lipzen A."/>
            <person name="Lutzoni F."/>
            <person name="Magnuson J."/>
            <person name="Mondo S."/>
            <person name="Nolan M."/>
            <person name="Ohm R."/>
            <person name="Pangilinan J."/>
            <person name="Park H.-J."/>
            <person name="Ramirez L."/>
            <person name="Alfaro M."/>
            <person name="Sun H."/>
            <person name="Tritt A."/>
            <person name="Yoshinaga Y."/>
            <person name="Zwiers L.-H."/>
            <person name="Turgeon B."/>
            <person name="Goodwin S."/>
            <person name="Spatafora J."/>
            <person name="Crous P."/>
            <person name="Grigoriev I."/>
        </authorList>
    </citation>
    <scope>NUCLEOTIDE SEQUENCE</scope>
    <source>
        <strain evidence="9">CBS 175.79</strain>
    </source>
</reference>
<evidence type="ECO:0000256" key="4">
    <source>
        <dbReference type="ARBA" id="ARBA00023136"/>
    </source>
</evidence>
<evidence type="ECO:0000259" key="8">
    <source>
        <dbReference type="Pfam" id="PF20684"/>
    </source>
</evidence>
<evidence type="ECO:0000256" key="3">
    <source>
        <dbReference type="ARBA" id="ARBA00022989"/>
    </source>
</evidence>
<keyword evidence="2 7" id="KW-0812">Transmembrane</keyword>